<evidence type="ECO:0000313" key="4">
    <source>
        <dbReference type="Proteomes" id="UP000466535"/>
    </source>
</evidence>
<protein>
    <recommendedName>
        <fullName evidence="2">SWIM-type domain-containing protein</fullName>
    </recommendedName>
</protein>
<organism evidence="3 4">
    <name type="scientific">Halovenus carboxidivorans</name>
    <dbReference type="NCBI Taxonomy" id="2692199"/>
    <lineage>
        <taxon>Archaea</taxon>
        <taxon>Methanobacteriati</taxon>
        <taxon>Methanobacteriota</taxon>
        <taxon>Stenosarchaea group</taxon>
        <taxon>Halobacteria</taxon>
        <taxon>Halobacteriales</taxon>
        <taxon>Haloarculaceae</taxon>
        <taxon>Halovenus</taxon>
    </lineage>
</organism>
<comment type="caution">
    <text evidence="3">The sequence shown here is derived from an EMBL/GenBank/DDBJ whole genome shotgun (WGS) entry which is preliminary data.</text>
</comment>
<name>A0A6B0TI73_9EURY</name>
<accession>A0A6B0TI73</accession>
<dbReference type="AlphaFoldDB" id="A0A6B0TI73"/>
<gene>
    <name evidence="3" type="ORF">GRX03_15015</name>
</gene>
<dbReference type="Pfam" id="PF04434">
    <property type="entry name" value="SWIM"/>
    <property type="match status" value="1"/>
</dbReference>
<keyword evidence="1" id="KW-0863">Zinc-finger</keyword>
<dbReference type="EMBL" id="WUUT01000006">
    <property type="protein sequence ID" value="MXR52909.1"/>
    <property type="molecule type" value="Genomic_DNA"/>
</dbReference>
<keyword evidence="4" id="KW-1185">Reference proteome</keyword>
<feature type="domain" description="SWIM-type" evidence="2">
    <location>
        <begin position="22"/>
        <end position="54"/>
    </location>
</feature>
<keyword evidence="1" id="KW-0862">Zinc</keyword>
<reference evidence="3 4" key="1">
    <citation type="submission" date="2019-12" db="EMBL/GenBank/DDBJ databases">
        <title>Isolation and characterization of three novel carbon monoxide-oxidizing members of Halobacteria from salione crusts and soils.</title>
        <authorList>
            <person name="Myers M.R."/>
            <person name="King G.M."/>
        </authorList>
    </citation>
    <scope>NUCLEOTIDE SEQUENCE [LARGE SCALE GENOMIC DNA]</scope>
    <source>
        <strain evidence="3 4">WSH3</strain>
    </source>
</reference>
<evidence type="ECO:0000259" key="2">
    <source>
        <dbReference type="PROSITE" id="PS50966"/>
    </source>
</evidence>
<dbReference type="PROSITE" id="PS50966">
    <property type="entry name" value="ZF_SWIM"/>
    <property type="match status" value="1"/>
</dbReference>
<dbReference type="Proteomes" id="UP000466535">
    <property type="component" value="Unassembled WGS sequence"/>
</dbReference>
<evidence type="ECO:0000313" key="3">
    <source>
        <dbReference type="EMBL" id="MXR52909.1"/>
    </source>
</evidence>
<dbReference type="InterPro" id="IPR007527">
    <property type="entry name" value="Znf_SWIM"/>
</dbReference>
<sequence>MAVLPEGGDIYTVVGQNENGEYRVDAREGRCTCPDHEYRSVECKHIRRVAFATGKRPIPAWVDADEVDAQLGQHVEGTPKFAATDGGMTLEEFGADDRDDDRPEDCDCSPLFEDLPCWPCYRDGFETPNPNVGDDE</sequence>
<dbReference type="GO" id="GO:0008270">
    <property type="term" value="F:zinc ion binding"/>
    <property type="evidence" value="ECO:0007669"/>
    <property type="project" value="UniProtKB-KW"/>
</dbReference>
<keyword evidence="1" id="KW-0479">Metal-binding</keyword>
<proteinExistence type="predicted"/>
<evidence type="ECO:0000256" key="1">
    <source>
        <dbReference type="PROSITE-ProRule" id="PRU00325"/>
    </source>
</evidence>